<dbReference type="Gene3D" id="2.40.50.690">
    <property type="match status" value="1"/>
</dbReference>
<dbReference type="Pfam" id="PF17849">
    <property type="entry name" value="OB_Dis3"/>
    <property type="match status" value="1"/>
</dbReference>
<comment type="caution">
    <text evidence="9">The sequence shown here is derived from an EMBL/GenBank/DDBJ whole genome shotgun (WGS) entry which is preliminary data.</text>
</comment>
<dbReference type="InterPro" id="IPR012340">
    <property type="entry name" value="NA-bd_OB-fold"/>
</dbReference>
<sequence length="1340" mass="148148">MEQRRRRRRVAIELPPDQASSLNKDELKRWKNRIAAARARERTQRQVQELQATVHHLWQQNQQQKALIDHLQAALREVAPNHSATMVEPLELAPPVPRVDALSDLSTAKEPHALRRVDTEIVDVDAEVDETVDEVVDADAVVDVGLCEDDDDDDDWEEEEEVDRLRQRVKSAGPRCDSDIDREIDRVVDRSETRTFAGSMVVDAGDVAAMESTLWTPAQIKRKEDKRQRKLEKNRQRKAEVKAAKAAAAQEAEAKAAQVPADAASSVSPKGPSGEVSAVVVSTQQKTVVKTKTKKTRVSVVVTESETLEVVTLENEVGLTESGAAVHVAIAPSKKAKKKAKKSQSVEASTPVHNVDDDRVKTPKSTAQDEKQTHQVGKQSDAKSSKKSKQGERQAENKPIKKAVHSKKDETAQLDEISSKQSREREKQKKSKQPKNSEASKKNASKSPSGATSESATTSKTSKKERAASKSHEDQEPRADAYDAYWDSSRVEEALARGELVQGKLRVNAQFRLRAFLTVEGLAVDVLVDGVRDRNRAMDGDLVAVEILPEEKWKSLDNNTKSQSNNGRRRPGRRASIDEDYEPADAEAAAEALQALWRPNVDTTRCFVKKPDVAEVSDSVEDPVAVAIQRVAERSASLGSRPTGRVVYVLAPGAAVQGFVGSLVPKTRISDPSAALSPEDDYAYFDAQDPRVPRRVRIPRLQLPDEFVQRPLIYSQRMLCFCRLTKWSERHSAPMGQFVKTLGEYAGIESGISAILLKYDLLPHTRDFSSAILDELTAAYGQSGERWEIPESEMAVRRDFRDEQIFSIDPYNARDLDDALHIRPLDAAETRFEVGVHIADVTHFVAPGSLLDKEAQQRATSVYLANRVLPMLPRVLCERLCSLQPKVDRLAFSVVWEMNADGSLVEGSVPWFGKSIIRSCCKLDYGSAQKMLDGVITAERLDDWESDRQPLVDAGSSITPASVIRSVQRLWRVAKARRQTRFDTGAVTLQDVKLVFTLDASGNPTSFGTYQLKDSNRLVEEYMLLANYLVAQRLLQAHGPLAFIRRHGAPNEQSLENTLSLLSENAIDVDGSSPKALSESLADVRAAVGDIAYGVVQNLITKPMKPAEYVVAGFAASPVAWRHYALNIPYYTHFTSPIRRYADVVVHRLLQESLVDAAGVEARVADPSADDVTQLMNALQVVAQNCNEKKMTAKHAEKECDQVFLCAYVKHTGAIDVTGVVVSFGQKSFTVYISELGIEQRLEVQHVGARGVWNPKTSALTLIMDGAKAKPKKKKQASQENVAEDGDTKREEKGEAVAPAEGSAAPQQVVLKFMTTLRLRMTTTETMPLALRFRVTGSGP</sequence>
<feature type="compositionally biased region" description="Low complexity" evidence="7">
    <location>
        <begin position="244"/>
        <end position="288"/>
    </location>
</feature>
<dbReference type="InterPro" id="IPR046347">
    <property type="entry name" value="bZIP_sf"/>
</dbReference>
<organism evidence="9 10">
    <name type="scientific">Pythium insidiosum</name>
    <name type="common">Pythiosis disease agent</name>
    <dbReference type="NCBI Taxonomy" id="114742"/>
    <lineage>
        <taxon>Eukaryota</taxon>
        <taxon>Sar</taxon>
        <taxon>Stramenopiles</taxon>
        <taxon>Oomycota</taxon>
        <taxon>Peronosporomycetes</taxon>
        <taxon>Pythiales</taxon>
        <taxon>Pythiaceae</taxon>
        <taxon>Pythium</taxon>
    </lineage>
</organism>
<dbReference type="InterPro" id="IPR041505">
    <property type="entry name" value="Dis3_CSD2"/>
</dbReference>
<evidence type="ECO:0000256" key="5">
    <source>
        <dbReference type="ARBA" id="ARBA00022884"/>
    </source>
</evidence>
<dbReference type="SUPFAM" id="SSF57959">
    <property type="entry name" value="Leucine zipper domain"/>
    <property type="match status" value="1"/>
</dbReference>
<feature type="compositionally biased region" description="Basic and acidic residues" evidence="7">
    <location>
        <begin position="354"/>
        <end position="373"/>
    </location>
</feature>
<protein>
    <recommendedName>
        <fullName evidence="8">BZIP domain-containing protein</fullName>
    </recommendedName>
</protein>
<dbReference type="InterPro" id="IPR001900">
    <property type="entry name" value="RNase_II/R"/>
</dbReference>
<dbReference type="SMART" id="SM00338">
    <property type="entry name" value="BRLZ"/>
    <property type="match status" value="1"/>
</dbReference>
<dbReference type="InterPro" id="IPR022966">
    <property type="entry name" value="RNase_II/R_CS"/>
</dbReference>
<keyword evidence="3" id="KW-0378">Hydrolase</keyword>
<dbReference type="PROSITE" id="PS00036">
    <property type="entry name" value="BZIP_BASIC"/>
    <property type="match status" value="1"/>
</dbReference>
<proteinExistence type="inferred from homology"/>
<dbReference type="GO" id="GO:0006402">
    <property type="term" value="P:mRNA catabolic process"/>
    <property type="evidence" value="ECO:0007669"/>
    <property type="project" value="TreeGrafter"/>
</dbReference>
<gene>
    <name evidence="9" type="ORF">P43SY_008364</name>
</gene>
<dbReference type="Gene3D" id="1.20.5.170">
    <property type="match status" value="1"/>
</dbReference>
<dbReference type="Proteomes" id="UP001209570">
    <property type="component" value="Unassembled WGS sequence"/>
</dbReference>
<evidence type="ECO:0000313" key="9">
    <source>
        <dbReference type="EMBL" id="KAJ0406113.1"/>
    </source>
</evidence>
<feature type="compositionally biased region" description="Low complexity" evidence="7">
    <location>
        <begin position="445"/>
        <end position="460"/>
    </location>
</feature>
<evidence type="ECO:0000259" key="8">
    <source>
        <dbReference type="PROSITE" id="PS50217"/>
    </source>
</evidence>
<dbReference type="InterPro" id="IPR033771">
    <property type="entry name" value="Rrp44_CSD1"/>
</dbReference>
<feature type="compositionally biased region" description="Polar residues" evidence="7">
    <location>
        <begin position="556"/>
        <end position="566"/>
    </location>
</feature>
<dbReference type="Pfam" id="PF00773">
    <property type="entry name" value="RNB"/>
    <property type="match status" value="1"/>
</dbReference>
<evidence type="ECO:0000256" key="7">
    <source>
        <dbReference type="SAM" id="MobiDB-lite"/>
    </source>
</evidence>
<feature type="compositionally biased region" description="Polar residues" evidence="7">
    <location>
        <begin position="343"/>
        <end position="352"/>
    </location>
</feature>
<keyword evidence="2" id="KW-0540">Nuclease</keyword>
<evidence type="ECO:0000256" key="4">
    <source>
        <dbReference type="ARBA" id="ARBA00022839"/>
    </source>
</evidence>
<evidence type="ECO:0000313" key="10">
    <source>
        <dbReference type="Proteomes" id="UP001209570"/>
    </source>
</evidence>
<feature type="compositionally biased region" description="Basic and acidic residues" evidence="7">
    <location>
        <begin position="380"/>
        <end position="399"/>
    </location>
</feature>
<dbReference type="EMBL" id="JAKCXM010000036">
    <property type="protein sequence ID" value="KAJ0406113.1"/>
    <property type="molecule type" value="Genomic_DNA"/>
</dbReference>
<evidence type="ECO:0000256" key="6">
    <source>
        <dbReference type="RuleBase" id="RU003901"/>
    </source>
</evidence>
<accession>A0AAD5QDD2</accession>
<feature type="region of interest" description="Disordered" evidence="7">
    <location>
        <begin position="222"/>
        <end position="298"/>
    </location>
</feature>
<feature type="compositionally biased region" description="Basic and acidic residues" evidence="7">
    <location>
        <begin position="222"/>
        <end position="243"/>
    </location>
</feature>
<dbReference type="SUPFAM" id="SSF50249">
    <property type="entry name" value="Nucleic acid-binding proteins"/>
    <property type="match status" value="2"/>
</dbReference>
<dbReference type="PANTHER" id="PTHR23355:SF9">
    <property type="entry name" value="DIS3-LIKE EXONUCLEASE 2"/>
    <property type="match status" value="1"/>
</dbReference>
<feature type="compositionally biased region" description="Basic and acidic residues" evidence="7">
    <location>
        <begin position="406"/>
        <end position="427"/>
    </location>
</feature>
<dbReference type="InterPro" id="IPR004827">
    <property type="entry name" value="bZIP"/>
</dbReference>
<dbReference type="GO" id="GO:0000175">
    <property type="term" value="F:3'-5'-RNA exonuclease activity"/>
    <property type="evidence" value="ECO:0007669"/>
    <property type="project" value="TreeGrafter"/>
</dbReference>
<feature type="region of interest" description="Disordered" evidence="7">
    <location>
        <begin position="1269"/>
        <end position="1302"/>
    </location>
</feature>
<dbReference type="PANTHER" id="PTHR23355">
    <property type="entry name" value="RIBONUCLEASE"/>
    <property type="match status" value="1"/>
</dbReference>
<dbReference type="GO" id="GO:0003700">
    <property type="term" value="F:DNA-binding transcription factor activity"/>
    <property type="evidence" value="ECO:0007669"/>
    <property type="project" value="InterPro"/>
</dbReference>
<dbReference type="PROSITE" id="PS01175">
    <property type="entry name" value="RIBONUCLEASE_II"/>
    <property type="match status" value="1"/>
</dbReference>
<dbReference type="GO" id="GO:0000932">
    <property type="term" value="C:P-body"/>
    <property type="evidence" value="ECO:0007669"/>
    <property type="project" value="TreeGrafter"/>
</dbReference>
<feature type="compositionally biased region" description="Acidic residues" evidence="7">
    <location>
        <begin position="149"/>
        <end position="162"/>
    </location>
</feature>
<comment type="similarity">
    <text evidence="1 6">Belongs to the RNR ribonuclease family.</text>
</comment>
<feature type="region of interest" description="Disordered" evidence="7">
    <location>
        <begin position="556"/>
        <end position="575"/>
    </location>
</feature>
<keyword evidence="5" id="KW-0694">RNA-binding</keyword>
<dbReference type="InterPro" id="IPR050180">
    <property type="entry name" value="RNR_Ribonuclease"/>
</dbReference>
<feature type="domain" description="BZIP" evidence="8">
    <location>
        <begin position="22"/>
        <end position="78"/>
    </location>
</feature>
<evidence type="ECO:0000256" key="1">
    <source>
        <dbReference type="ARBA" id="ARBA00005785"/>
    </source>
</evidence>
<dbReference type="SMART" id="SM00955">
    <property type="entry name" value="RNB"/>
    <property type="match status" value="1"/>
</dbReference>
<keyword evidence="10" id="KW-1185">Reference proteome</keyword>
<evidence type="ECO:0000256" key="3">
    <source>
        <dbReference type="ARBA" id="ARBA00022801"/>
    </source>
</evidence>
<feature type="region of interest" description="Disordered" evidence="7">
    <location>
        <begin position="149"/>
        <end position="177"/>
    </location>
</feature>
<reference evidence="9" key="1">
    <citation type="submission" date="2021-12" db="EMBL/GenBank/DDBJ databases">
        <title>Prjna785345.</title>
        <authorList>
            <person name="Rujirawat T."/>
            <person name="Krajaejun T."/>
        </authorList>
    </citation>
    <scope>NUCLEOTIDE SEQUENCE</scope>
    <source>
        <strain evidence="9">Pi057C3</strain>
    </source>
</reference>
<dbReference type="PROSITE" id="PS50217">
    <property type="entry name" value="BZIP"/>
    <property type="match status" value="1"/>
</dbReference>
<feature type="compositionally biased region" description="Basic and acidic residues" evidence="7">
    <location>
        <begin position="1286"/>
        <end position="1295"/>
    </location>
</feature>
<evidence type="ECO:0000256" key="2">
    <source>
        <dbReference type="ARBA" id="ARBA00022722"/>
    </source>
</evidence>
<dbReference type="GO" id="GO:0003723">
    <property type="term" value="F:RNA binding"/>
    <property type="evidence" value="ECO:0007669"/>
    <property type="project" value="UniProtKB-KW"/>
</dbReference>
<dbReference type="Pfam" id="PF07716">
    <property type="entry name" value="bZIP_2"/>
    <property type="match status" value="1"/>
</dbReference>
<feature type="compositionally biased region" description="Basic and acidic residues" evidence="7">
    <location>
        <begin position="462"/>
        <end position="481"/>
    </location>
</feature>
<dbReference type="Gene3D" id="2.40.50.700">
    <property type="match status" value="1"/>
</dbReference>
<feature type="region of interest" description="Disordered" evidence="7">
    <location>
        <begin position="330"/>
        <end position="481"/>
    </location>
</feature>
<dbReference type="Pfam" id="PF17216">
    <property type="entry name" value="Rrp44_CSD1"/>
    <property type="match status" value="1"/>
</dbReference>
<keyword evidence="4" id="KW-0269">Exonuclease</keyword>
<name>A0AAD5QDD2_PYTIN</name>